<dbReference type="OrthoDB" id="2409615at2759"/>
<feature type="repeat" description="WD" evidence="3">
    <location>
        <begin position="1225"/>
        <end position="1266"/>
    </location>
</feature>
<feature type="repeat" description="WD" evidence="3">
    <location>
        <begin position="1662"/>
        <end position="1697"/>
    </location>
</feature>
<dbReference type="STRING" id="1314771.A0A197JM11"/>
<evidence type="ECO:0000256" key="3">
    <source>
        <dbReference type="PROSITE-ProRule" id="PRU00221"/>
    </source>
</evidence>
<accession>A0A197JM11</accession>
<evidence type="ECO:0000313" key="7">
    <source>
        <dbReference type="Proteomes" id="UP000078512"/>
    </source>
</evidence>
<evidence type="ECO:0000256" key="2">
    <source>
        <dbReference type="ARBA" id="ARBA00022737"/>
    </source>
</evidence>
<dbReference type="InterPro" id="IPR027417">
    <property type="entry name" value="P-loop_NTPase"/>
</dbReference>
<protein>
    <submittedName>
        <fullName evidence="6">WD40 repeat-like protein</fullName>
    </submittedName>
</protein>
<feature type="repeat" description="WD" evidence="3">
    <location>
        <begin position="1351"/>
        <end position="1384"/>
    </location>
</feature>
<dbReference type="Pfam" id="PF00400">
    <property type="entry name" value="WD40"/>
    <property type="match status" value="9"/>
</dbReference>
<feature type="compositionally biased region" description="Polar residues" evidence="4">
    <location>
        <begin position="50"/>
        <end position="59"/>
    </location>
</feature>
<feature type="region of interest" description="Disordered" evidence="4">
    <location>
        <begin position="1"/>
        <end position="74"/>
    </location>
</feature>
<dbReference type="InterPro" id="IPR001680">
    <property type="entry name" value="WD40_rpt"/>
</dbReference>
<feature type="repeat" description="WD" evidence="3">
    <location>
        <begin position="1183"/>
        <end position="1224"/>
    </location>
</feature>
<evidence type="ECO:0000259" key="5">
    <source>
        <dbReference type="Pfam" id="PF23948"/>
    </source>
</evidence>
<dbReference type="SUPFAM" id="SSF48371">
    <property type="entry name" value="ARM repeat"/>
    <property type="match status" value="1"/>
</dbReference>
<dbReference type="PANTHER" id="PTHR19848">
    <property type="entry name" value="WD40 REPEAT PROTEIN"/>
    <property type="match status" value="1"/>
</dbReference>
<dbReference type="SUPFAM" id="SSF117289">
    <property type="entry name" value="Nucleoporin domain"/>
    <property type="match status" value="1"/>
</dbReference>
<dbReference type="Gene3D" id="1.25.10.10">
    <property type="entry name" value="Leucine-rich Repeat Variant"/>
    <property type="match status" value="1"/>
</dbReference>
<dbReference type="SUPFAM" id="SSF50998">
    <property type="entry name" value="Quinoprotein alcohol dehydrogenase-like"/>
    <property type="match status" value="1"/>
</dbReference>
<dbReference type="SUPFAM" id="SSF50978">
    <property type="entry name" value="WD40 repeat-like"/>
    <property type="match status" value="1"/>
</dbReference>
<dbReference type="PROSITE" id="PS50294">
    <property type="entry name" value="WD_REPEATS_REGION"/>
    <property type="match status" value="7"/>
</dbReference>
<organism evidence="6 7">
    <name type="scientific">Linnemannia elongata AG-77</name>
    <dbReference type="NCBI Taxonomy" id="1314771"/>
    <lineage>
        <taxon>Eukaryota</taxon>
        <taxon>Fungi</taxon>
        <taxon>Fungi incertae sedis</taxon>
        <taxon>Mucoromycota</taxon>
        <taxon>Mortierellomycotina</taxon>
        <taxon>Mortierellomycetes</taxon>
        <taxon>Mortierellales</taxon>
        <taxon>Mortierellaceae</taxon>
        <taxon>Linnemannia</taxon>
    </lineage>
</organism>
<evidence type="ECO:0000256" key="1">
    <source>
        <dbReference type="ARBA" id="ARBA00022574"/>
    </source>
</evidence>
<gene>
    <name evidence="6" type="ORF">K457DRAFT_736213</name>
</gene>
<dbReference type="Gene3D" id="3.40.50.300">
    <property type="entry name" value="P-loop containing nucleotide triphosphate hydrolases"/>
    <property type="match status" value="1"/>
</dbReference>
<dbReference type="SMART" id="SM00320">
    <property type="entry name" value="WD40"/>
    <property type="match status" value="13"/>
</dbReference>
<dbReference type="Gene3D" id="2.130.10.10">
    <property type="entry name" value="YVTN repeat-like/Quinoprotein amine dehydrogenase"/>
    <property type="match status" value="5"/>
</dbReference>
<dbReference type="InterPro" id="IPR020472">
    <property type="entry name" value="WD40_PAC1"/>
</dbReference>
<dbReference type="InterPro" id="IPR016024">
    <property type="entry name" value="ARM-type_fold"/>
</dbReference>
<dbReference type="Proteomes" id="UP000078512">
    <property type="component" value="Unassembled WGS sequence"/>
</dbReference>
<dbReference type="EMBL" id="KV442070">
    <property type="protein sequence ID" value="OAQ26180.1"/>
    <property type="molecule type" value="Genomic_DNA"/>
</dbReference>
<feature type="repeat" description="WD" evidence="3">
    <location>
        <begin position="1607"/>
        <end position="1638"/>
    </location>
</feature>
<dbReference type="InterPro" id="IPR015943">
    <property type="entry name" value="WD40/YVTN_repeat-like_dom_sf"/>
</dbReference>
<dbReference type="Pfam" id="PF23948">
    <property type="entry name" value="ARM_5"/>
    <property type="match status" value="1"/>
</dbReference>
<dbReference type="InterPro" id="IPR001646">
    <property type="entry name" value="5peptide_repeat"/>
</dbReference>
<dbReference type="InterPro" id="IPR036322">
    <property type="entry name" value="WD40_repeat_dom_sf"/>
</dbReference>
<dbReference type="InterPro" id="IPR019775">
    <property type="entry name" value="WD40_repeat_CS"/>
</dbReference>
<feature type="repeat" description="WD" evidence="3">
    <location>
        <begin position="1141"/>
        <end position="1182"/>
    </location>
</feature>
<dbReference type="PRINTS" id="PR00320">
    <property type="entry name" value="GPROTEINBRPT"/>
</dbReference>
<feature type="repeat" description="WD" evidence="3">
    <location>
        <begin position="1569"/>
        <end position="1606"/>
    </location>
</feature>
<dbReference type="Pfam" id="PF00805">
    <property type="entry name" value="Pentapeptide"/>
    <property type="match status" value="1"/>
</dbReference>
<dbReference type="Gene3D" id="2.160.20.80">
    <property type="entry name" value="E3 ubiquitin-protein ligase SopA"/>
    <property type="match status" value="1"/>
</dbReference>
<feature type="repeat" description="WD" evidence="3">
    <location>
        <begin position="1267"/>
        <end position="1299"/>
    </location>
</feature>
<evidence type="ECO:0000313" key="6">
    <source>
        <dbReference type="EMBL" id="OAQ26180.1"/>
    </source>
</evidence>
<dbReference type="PROSITE" id="PS00678">
    <property type="entry name" value="WD_REPEATS_1"/>
    <property type="match status" value="5"/>
</dbReference>
<name>A0A197JM11_9FUNG</name>
<feature type="repeat" description="WD" evidence="3">
    <location>
        <begin position="1309"/>
        <end position="1350"/>
    </location>
</feature>
<feature type="domain" description="Arm-like repeat" evidence="5">
    <location>
        <begin position="177"/>
        <end position="529"/>
    </location>
</feature>
<sequence>MTNTTPYQQLSPQNINDDDSINSTDHVRKGNKSLDFSGIPKSETKGLKNMASNQFSSAARTPRATGPQSVPSLATGTPIVASSDRVGNPMPTHPPATNQELSIIFLENLPKPATQIALPLLSERIEKTAQLVYCNTLLLQGEKTSDDVVQMNFTLTENERQWMAEMDEDPTKKDGVKDSTEIAEIIALGPVLDREPYRKLLSCLISGFEDARILDADLLQGLVQLVQSGSPGCLVSDDLVKIFGILRIRLQETHQQSSEHSFHLTQAVARILDVMAEHDVKDLNRVEEHESLSGVLSGLKGSSDPYLMYQACYAFQALQYVPDDETALQAILRHSKGVAGGLVKISGLVKLDLNMVIEGLGDLKDVAIGVYDVAMPAYEGLCSVIESGRGVLENLRDGYGSGSRKKRPWYVAIRAASALVEAGQLNDLNRLIYEASCRRDPLFQWGACQLLGEIASDVIWDTTVRQHAVDLLGELYKNDPEWGQDESVSTWMINIVSQLGTSPDRVIATRAQMLLNELMHDQGDTTRLPYPLRGRLPLPTSSTLLTRVQAIPDVEYDLHKLRLQRIEERRRGVYIPPQAKPNLQSGSDTLFPLMEKVQEFLAGHRQVFLVLGNSGAGKSTFNLQLEYTLWRGYKYHGPIPLYINLPTIDDPAHDLIEKQLQYYNFSEPQIQEMKLYREFVLICDGYDESQLKINIFTTNNFNQTGQWKVKMVISCRTQYLGPDYRYRFQPHSTDRYQQQSVAADLFEEAVVAAFTRAQIQQYVEEYVKELSAVDIVQDQPPWTAEDYMDKLINIRNLMDLVSNPFLLSLSLEALPSVVKSHKDLSAIRITRAQLYDSFVRRWLEVNRARLEQSPLSDAERSDLNLLVEDNFLYHGTYFQKELATAIFMEHKGNPIVKYTHLRDKATWKSAFFAPEGQAKLLRESSTVTRSGAFFRFLHRSLLEYFYSRTIYDPRDYGSDGDNSGDREATFDFKTCLAQKNIVEEPLILLFLAERVSQNPLFKQRLLDAIEESKADAVEEPIKVAAANAISILVKGGVSFNGADLRGVKIPGADLSAGQFDSAQFQGADLTGVNLAKCWLRQVDMSGAHMEGVRFGELPYVEMDQRVRSCTISPDGKLLGAGLENGIVYIYETSTWTRMHRLEGHTFIVRSVVFSPDNRRLASGCYDKTARLWDTTSGEELLVLKGHGGYVSSVSISPCGNRIASSSVDETIRLWDAQTGESLRILEGHGYSVISVKYSPDGRQLVSGGYDGKIRFWNADTGEPGVVLSPSFGGVICLSYSPDGRWIAAGHQRGQLQLWDAVSLEPGPVLGGHPDIVTGVAFSPDGQWIASSSDDKTVRIWDASTFTLVTVLTGHNNYVSCVAFSPDDRQIASAGDDWKVRLWEVGSSWSSLDPQDGGRVEGLAYTPDGRTVLSHDKGGTFRQSDAATGTSAPIPYKMPMQTEVTFRANALDGSQLAFGCYDGSIRLWNCQTGTAGPVLEGHSHEIKKLFYSPCCRWIVSVDESNTVRLWDLDDMESQHLVLDIDEYSEGDVRDVAFSSTGGQMAINAGLYTVCLFDTQSRENPSRMKLEGSILSLAYSPNDQQIAIGTKENRILLWDLSSREPGAILEGHKNWIRCVAYSPCGQWIASASDDRTVGIWHRQLSGEVESWSRVQSICAFFGYVGNVAWNPVVPMELATGSWDESVQVWKVSTGEAGKVIVKMTWGLNLGTLCTEGATFTSAVGLSSIYQKLLLQRGALPF</sequence>
<dbReference type="InterPro" id="IPR011989">
    <property type="entry name" value="ARM-like"/>
</dbReference>
<keyword evidence="7" id="KW-1185">Reference proteome</keyword>
<feature type="repeat" description="WD" evidence="3">
    <location>
        <begin position="1478"/>
        <end position="1519"/>
    </location>
</feature>
<evidence type="ECO:0000256" key="4">
    <source>
        <dbReference type="SAM" id="MobiDB-lite"/>
    </source>
</evidence>
<reference evidence="6 7" key="1">
    <citation type="submission" date="2016-05" db="EMBL/GenBank/DDBJ databases">
        <title>Genome sequencing reveals origins of a unique bacterial endosymbiosis in the earliest lineages of terrestrial Fungi.</title>
        <authorList>
            <consortium name="DOE Joint Genome Institute"/>
            <person name="Uehling J."/>
            <person name="Gryganskyi A."/>
            <person name="Hameed K."/>
            <person name="Tschaplinski T."/>
            <person name="Misztal P."/>
            <person name="Wu S."/>
            <person name="Desiro A."/>
            <person name="Vande Pol N."/>
            <person name="Du Z.-Y."/>
            <person name="Zienkiewicz A."/>
            <person name="Zienkiewicz K."/>
            <person name="Morin E."/>
            <person name="Tisserant E."/>
            <person name="Splivallo R."/>
            <person name="Hainaut M."/>
            <person name="Henrissat B."/>
            <person name="Ohm R."/>
            <person name="Kuo A."/>
            <person name="Yan J."/>
            <person name="Lipzen A."/>
            <person name="Nolan M."/>
            <person name="Labutti K."/>
            <person name="Barry K."/>
            <person name="Goldstein A."/>
            <person name="Labbe J."/>
            <person name="Schadt C."/>
            <person name="Tuskan G."/>
            <person name="Grigoriev I."/>
            <person name="Martin F."/>
            <person name="Vilgalys R."/>
            <person name="Bonito G."/>
        </authorList>
    </citation>
    <scope>NUCLEOTIDE SEQUENCE [LARGE SCALE GENOMIC DNA]</scope>
    <source>
        <strain evidence="6 7">AG-77</strain>
    </source>
</reference>
<dbReference type="PANTHER" id="PTHR19848:SF8">
    <property type="entry name" value="F-BOX AND WD REPEAT DOMAIN CONTAINING 7"/>
    <property type="match status" value="1"/>
</dbReference>
<keyword evidence="1 3" id="KW-0853">WD repeat</keyword>
<feature type="compositionally biased region" description="Polar residues" evidence="4">
    <location>
        <begin position="1"/>
        <end position="13"/>
    </location>
</feature>
<proteinExistence type="predicted"/>
<dbReference type="PROSITE" id="PS50082">
    <property type="entry name" value="WD_REPEATS_2"/>
    <property type="match status" value="10"/>
</dbReference>
<keyword evidence="2" id="KW-0677">Repeat</keyword>
<dbReference type="InterPro" id="IPR011047">
    <property type="entry name" value="Quinoprotein_ADH-like_sf"/>
</dbReference>
<dbReference type="CDD" id="cd00200">
    <property type="entry name" value="WD40"/>
    <property type="match status" value="1"/>
</dbReference>
<dbReference type="SUPFAM" id="SSF141571">
    <property type="entry name" value="Pentapeptide repeat-like"/>
    <property type="match status" value="1"/>
</dbReference>
<dbReference type="InterPro" id="IPR056251">
    <property type="entry name" value="Arm_rpt_dom"/>
</dbReference>